<dbReference type="WBParaSite" id="ACRNAN_Path_1196.g4662.t1">
    <property type="protein sequence ID" value="ACRNAN_Path_1196.g4662.t1"/>
    <property type="gene ID" value="ACRNAN_Path_1196.g4662"/>
</dbReference>
<sequence>MGEPNGEFSQEFCVETIVRLDKSNPRNPTMSHSWNDIPCGIIRPAAVCKYNPHLLDSEESNQNDNITNQDLSSVSIAPTTLKSYSTTQTDDNLIAHLLDSEESNQNDNTTNQDLSSVSIAPTTPKSYSTTQTDDNLIDKECEQGWTYFNFTQSCYKVLKKVNFTLALEQCYLQSNQNNGSLVSIHSDDENEFVNDLVEQADEWNNTKNIMSIVSMISPQMLSTPLERMGLVPLTALIGIHEPKYNKLWRWTDGSKVDYITWSVENSYIRNTEGICVATYVRFLRPSPNAFYASNDKGLHRWIINSCSDIVPAAVCKYKPHLHDGKSNNNNGNANQDLPSGSPSAAGSSITPKSYSFAQSDENLSGASLFFI</sequence>
<accession>A0A914BX35</accession>
<feature type="domain" description="C-type lectin" evidence="2">
    <location>
        <begin position="150"/>
        <end position="307"/>
    </location>
</feature>
<dbReference type="InterPro" id="IPR050111">
    <property type="entry name" value="C-type_lectin/snaclec_domain"/>
</dbReference>
<feature type="compositionally biased region" description="Polar residues" evidence="1">
    <location>
        <begin position="103"/>
        <end position="132"/>
    </location>
</feature>
<organism evidence="3 4">
    <name type="scientific">Acrobeloides nanus</name>
    <dbReference type="NCBI Taxonomy" id="290746"/>
    <lineage>
        <taxon>Eukaryota</taxon>
        <taxon>Metazoa</taxon>
        <taxon>Ecdysozoa</taxon>
        <taxon>Nematoda</taxon>
        <taxon>Chromadorea</taxon>
        <taxon>Rhabditida</taxon>
        <taxon>Tylenchina</taxon>
        <taxon>Cephalobomorpha</taxon>
        <taxon>Cephaloboidea</taxon>
        <taxon>Cephalobidae</taxon>
        <taxon>Acrobeloides</taxon>
    </lineage>
</organism>
<feature type="region of interest" description="Disordered" evidence="1">
    <location>
        <begin position="100"/>
        <end position="132"/>
    </location>
</feature>
<proteinExistence type="predicted"/>
<protein>
    <submittedName>
        <fullName evidence="4">C-type lectin domain-containing protein</fullName>
    </submittedName>
</protein>
<dbReference type="PANTHER" id="PTHR22803">
    <property type="entry name" value="MANNOSE, PHOSPHOLIPASE, LECTIN RECEPTOR RELATED"/>
    <property type="match status" value="1"/>
</dbReference>
<evidence type="ECO:0000313" key="4">
    <source>
        <dbReference type="WBParaSite" id="ACRNAN_Path_1196.g4662.t1"/>
    </source>
</evidence>
<keyword evidence="3" id="KW-1185">Reference proteome</keyword>
<feature type="compositionally biased region" description="Low complexity" evidence="1">
    <location>
        <begin position="327"/>
        <end position="346"/>
    </location>
</feature>
<evidence type="ECO:0000259" key="2">
    <source>
        <dbReference type="PROSITE" id="PS50041"/>
    </source>
</evidence>
<dbReference type="PROSITE" id="PS50041">
    <property type="entry name" value="C_TYPE_LECTIN_2"/>
    <property type="match status" value="1"/>
</dbReference>
<evidence type="ECO:0000313" key="3">
    <source>
        <dbReference type="Proteomes" id="UP000887540"/>
    </source>
</evidence>
<dbReference type="Gene3D" id="3.10.100.10">
    <property type="entry name" value="Mannose-Binding Protein A, subunit A"/>
    <property type="match status" value="1"/>
</dbReference>
<dbReference type="AlphaFoldDB" id="A0A914BX35"/>
<dbReference type="InterPro" id="IPR001304">
    <property type="entry name" value="C-type_lectin-like"/>
</dbReference>
<dbReference type="InterPro" id="IPR016186">
    <property type="entry name" value="C-type_lectin-like/link_sf"/>
</dbReference>
<dbReference type="Proteomes" id="UP000887540">
    <property type="component" value="Unplaced"/>
</dbReference>
<reference evidence="4" key="1">
    <citation type="submission" date="2022-11" db="UniProtKB">
        <authorList>
            <consortium name="WormBaseParasite"/>
        </authorList>
    </citation>
    <scope>IDENTIFICATION</scope>
</reference>
<evidence type="ECO:0000256" key="1">
    <source>
        <dbReference type="SAM" id="MobiDB-lite"/>
    </source>
</evidence>
<feature type="region of interest" description="Disordered" evidence="1">
    <location>
        <begin position="325"/>
        <end position="346"/>
    </location>
</feature>
<dbReference type="SUPFAM" id="SSF56436">
    <property type="entry name" value="C-type lectin-like"/>
    <property type="match status" value="1"/>
</dbReference>
<dbReference type="SMART" id="SM00034">
    <property type="entry name" value="CLECT"/>
    <property type="match status" value="1"/>
</dbReference>
<dbReference type="InterPro" id="IPR016187">
    <property type="entry name" value="CTDL_fold"/>
</dbReference>
<name>A0A914BX35_9BILA</name>